<comment type="caution">
    <text evidence="9">The sequence shown here is derived from an EMBL/GenBank/DDBJ whole genome shotgun (WGS) entry which is preliminary data.</text>
</comment>
<feature type="compositionally biased region" description="Low complexity" evidence="6">
    <location>
        <begin position="199"/>
        <end position="212"/>
    </location>
</feature>
<keyword evidence="5" id="KW-0813">Transport</keyword>
<evidence type="ECO:0000259" key="7">
    <source>
        <dbReference type="Pfam" id="PF00263"/>
    </source>
</evidence>
<evidence type="ECO:0000313" key="10">
    <source>
        <dbReference type="Proteomes" id="UP000175616"/>
    </source>
</evidence>
<dbReference type="NCBIfam" id="TIGR02520">
    <property type="entry name" value="pilus_B_mal_scr"/>
    <property type="match status" value="1"/>
</dbReference>
<evidence type="ECO:0000256" key="2">
    <source>
        <dbReference type="ARBA" id="ARBA00022729"/>
    </source>
</evidence>
<reference evidence="9 10" key="1">
    <citation type="submission" date="2016-06" db="EMBL/GenBank/DDBJ databases">
        <title>Gene turnover analysis identifies the evolutionary adaptation of the extremophile Acidithiobacillus caldus.</title>
        <authorList>
            <person name="Zhang X."/>
        </authorList>
    </citation>
    <scope>NUCLEOTIDE SEQUENCE [LARGE SCALE GENOMIC DNA]</scope>
    <source>
        <strain evidence="9 10">DX</strain>
    </source>
</reference>
<dbReference type="InterPro" id="IPR050810">
    <property type="entry name" value="Bact_Secretion_Sys_Channel"/>
</dbReference>
<dbReference type="AlphaFoldDB" id="A0A1E7YP48"/>
<dbReference type="Pfam" id="PF00263">
    <property type="entry name" value="Secretin"/>
    <property type="match status" value="1"/>
</dbReference>
<evidence type="ECO:0000256" key="4">
    <source>
        <dbReference type="RuleBase" id="RU004003"/>
    </source>
</evidence>
<dbReference type="InterPro" id="IPR004846">
    <property type="entry name" value="T2SS/T3SS_dom"/>
</dbReference>
<sequence length="544" mass="56184">MRRVLRAVGMAVPVLLSGCATFHQVHEMQDSAEQSVRSARLPSSPPVVSTVTTPYLLGDEVQVRHRVPSLLRQKITLVSSAPLTLRQIAGKITEISGIPVHVEDFSQGSAPGRPGTFLPPLPSQSGPGIGGNLGAHSALAIPLNWSGSLSGLLDMVTAKNGVWWNYRNGAIRIFKTETRTFSLPALDWATNSSGSIVASAGADRNSSGSSGSLVGGIGESTGGSSGNNNGNTSTGMTSITNTSKIDVWKNLSKVAQTVAGGGQVVADASTGTVTVTGTPPEVRRVRDWVQGLARQLQRQVAITVHVYNVNLNNEQNYGLNLSGAFQSLGRQYGVTLQGVAPPSVSSGGPAPMSLGANILSTATGALGQFRGSSVAVQALSTLGHVTQVFSRSAISLNGEPTPIQVAQQTGYLAESTNTTTANVGTTNGLIPGTVTTGFTAMFLPKIVDGRILLGMNMTISNLVSIQTISSGGSSIQVPTVDSSTFQQSVKLKPGQTLLLTGYSQSQGSTTHNGVGSPYFPLLGGGADASLSKQMIAIVITARIL</sequence>
<dbReference type="InterPro" id="IPR013359">
    <property type="entry name" value="Pilus_4B_PilN"/>
</dbReference>
<gene>
    <name evidence="9" type="ORF">BAE27_05080</name>
</gene>
<feature type="domain" description="Type II/III secretion system secretin-like" evidence="7">
    <location>
        <begin position="379"/>
        <end position="543"/>
    </location>
</feature>
<dbReference type="Pfam" id="PF03958">
    <property type="entry name" value="Secretin_N"/>
    <property type="match status" value="1"/>
</dbReference>
<name>A0A1E7YP48_9PROT</name>
<evidence type="ECO:0000259" key="8">
    <source>
        <dbReference type="Pfam" id="PF03958"/>
    </source>
</evidence>
<dbReference type="GO" id="GO:0009306">
    <property type="term" value="P:protein secretion"/>
    <property type="evidence" value="ECO:0007669"/>
    <property type="project" value="InterPro"/>
</dbReference>
<dbReference type="PANTHER" id="PTHR30332">
    <property type="entry name" value="PROBABLE GENERAL SECRETION PATHWAY PROTEIN D"/>
    <property type="match status" value="1"/>
</dbReference>
<feature type="compositionally biased region" description="Low complexity" evidence="6">
    <location>
        <begin position="226"/>
        <end position="235"/>
    </location>
</feature>
<feature type="domain" description="NolW-like" evidence="8">
    <location>
        <begin position="258"/>
        <end position="292"/>
    </location>
</feature>
<evidence type="ECO:0000256" key="1">
    <source>
        <dbReference type="ARBA" id="ARBA00004370"/>
    </source>
</evidence>
<accession>A0A1E7YP48</accession>
<evidence type="ECO:0000256" key="3">
    <source>
        <dbReference type="ARBA" id="ARBA00023136"/>
    </source>
</evidence>
<comment type="similarity">
    <text evidence="4">Belongs to the bacterial secretin family.</text>
</comment>
<dbReference type="RefSeq" id="WP_070113794.1">
    <property type="nucleotide sequence ID" value="NZ_LZYE01000109.1"/>
</dbReference>
<proteinExistence type="inferred from homology"/>
<dbReference type="GO" id="GO:0009279">
    <property type="term" value="C:cell outer membrane"/>
    <property type="evidence" value="ECO:0007669"/>
    <property type="project" value="UniProtKB-SubCell"/>
</dbReference>
<feature type="region of interest" description="Disordered" evidence="6">
    <location>
        <begin position="199"/>
        <end position="235"/>
    </location>
</feature>
<dbReference type="InterPro" id="IPR005644">
    <property type="entry name" value="NolW-like"/>
</dbReference>
<dbReference type="Proteomes" id="UP000175616">
    <property type="component" value="Unassembled WGS sequence"/>
</dbReference>
<evidence type="ECO:0000256" key="5">
    <source>
        <dbReference type="RuleBase" id="RU004004"/>
    </source>
</evidence>
<evidence type="ECO:0000313" key="9">
    <source>
        <dbReference type="EMBL" id="OFC36911.1"/>
    </source>
</evidence>
<dbReference type="PROSITE" id="PS51257">
    <property type="entry name" value="PROKAR_LIPOPROTEIN"/>
    <property type="match status" value="1"/>
</dbReference>
<comment type="subcellular location">
    <subcellularLocation>
        <location evidence="5">Cell outer membrane</location>
    </subcellularLocation>
    <subcellularLocation>
        <location evidence="1">Membrane</location>
    </subcellularLocation>
</comment>
<evidence type="ECO:0000256" key="6">
    <source>
        <dbReference type="SAM" id="MobiDB-lite"/>
    </source>
</evidence>
<dbReference type="PANTHER" id="PTHR30332:SF24">
    <property type="entry name" value="SECRETIN GSPD-RELATED"/>
    <property type="match status" value="1"/>
</dbReference>
<protein>
    <submittedName>
        <fullName evidence="9">Type IVB pilus formation outer membrane protein, R64 PilN family</fullName>
    </submittedName>
</protein>
<keyword evidence="3" id="KW-0472">Membrane</keyword>
<keyword evidence="2" id="KW-0732">Signal</keyword>
<dbReference type="EMBL" id="LZYE01000109">
    <property type="protein sequence ID" value="OFC36911.1"/>
    <property type="molecule type" value="Genomic_DNA"/>
</dbReference>
<feature type="compositionally biased region" description="Gly residues" evidence="6">
    <location>
        <begin position="213"/>
        <end position="225"/>
    </location>
</feature>
<organism evidence="9 10">
    <name type="scientific">Acidithiobacillus caldus</name>
    <dbReference type="NCBI Taxonomy" id="33059"/>
    <lineage>
        <taxon>Bacteria</taxon>
        <taxon>Pseudomonadati</taxon>
        <taxon>Pseudomonadota</taxon>
        <taxon>Acidithiobacillia</taxon>
        <taxon>Acidithiobacillales</taxon>
        <taxon>Acidithiobacillaceae</taxon>
        <taxon>Acidithiobacillus</taxon>
    </lineage>
</organism>